<organism evidence="8 9">
    <name type="scientific">Vitis vinifera</name>
    <name type="common">Grape</name>
    <dbReference type="NCBI Taxonomy" id="29760"/>
    <lineage>
        <taxon>Eukaryota</taxon>
        <taxon>Viridiplantae</taxon>
        <taxon>Streptophyta</taxon>
        <taxon>Embryophyta</taxon>
        <taxon>Tracheophyta</taxon>
        <taxon>Spermatophyta</taxon>
        <taxon>Magnoliopsida</taxon>
        <taxon>eudicotyledons</taxon>
        <taxon>Gunneridae</taxon>
        <taxon>Pentapetalae</taxon>
        <taxon>rosids</taxon>
        <taxon>Vitales</taxon>
        <taxon>Vitaceae</taxon>
        <taxon>Viteae</taxon>
        <taxon>Vitis</taxon>
    </lineage>
</organism>
<reference evidence="8 9" key="1">
    <citation type="journal article" date="2018" name="PLoS Genet.">
        <title>Population sequencing reveals clonal diversity and ancestral inbreeding in the grapevine cultivar Chardonnay.</title>
        <authorList>
            <person name="Roach M.J."/>
            <person name="Johnson D.L."/>
            <person name="Bohlmann J."/>
            <person name="van Vuuren H.J."/>
            <person name="Jones S.J."/>
            <person name="Pretorius I.S."/>
            <person name="Schmidt S.A."/>
            <person name="Borneman A.R."/>
        </authorList>
    </citation>
    <scope>NUCLEOTIDE SEQUENCE [LARGE SCALE GENOMIC DNA]</scope>
    <source>
        <strain evidence="9">cv. Chardonnay</strain>
        <tissue evidence="8">Leaf</tissue>
    </source>
</reference>
<keyword evidence="6" id="KW-1133">Transmembrane helix</keyword>
<feature type="compositionally biased region" description="Basic and acidic residues" evidence="5">
    <location>
        <begin position="238"/>
        <end position="263"/>
    </location>
</feature>
<proteinExistence type="predicted"/>
<accession>A0A438E544</accession>
<protein>
    <submittedName>
        <fullName evidence="8">Helicase SEN1</fullName>
    </submittedName>
</protein>
<dbReference type="InterPro" id="IPR027417">
    <property type="entry name" value="P-loop_NTPase"/>
</dbReference>
<feature type="compositionally biased region" description="Polar residues" evidence="5">
    <location>
        <begin position="222"/>
        <end position="233"/>
    </location>
</feature>
<keyword evidence="1" id="KW-0547">Nucleotide-binding</keyword>
<evidence type="ECO:0000256" key="5">
    <source>
        <dbReference type="SAM" id="MobiDB-lite"/>
    </source>
</evidence>
<dbReference type="FunFam" id="3.40.50.300:FF:000326">
    <property type="entry name" value="P-loop containing nucleoside triphosphate hydrolase"/>
    <property type="match status" value="1"/>
</dbReference>
<dbReference type="CDD" id="cd18808">
    <property type="entry name" value="SF1_C_Upf1"/>
    <property type="match status" value="1"/>
</dbReference>
<feature type="compositionally biased region" description="Basic residues" evidence="5">
    <location>
        <begin position="348"/>
        <end position="358"/>
    </location>
</feature>
<gene>
    <name evidence="8" type="primary">SEN1_7</name>
    <name evidence="8" type="ORF">CK203_079917</name>
</gene>
<evidence type="ECO:0000256" key="3">
    <source>
        <dbReference type="ARBA" id="ARBA00022806"/>
    </source>
</evidence>
<dbReference type="InterPro" id="IPR045055">
    <property type="entry name" value="DNA2/NAM7-like"/>
</dbReference>
<evidence type="ECO:0000313" key="8">
    <source>
        <dbReference type="EMBL" id="RVW42792.1"/>
    </source>
</evidence>
<feature type="compositionally biased region" description="Polar residues" evidence="5">
    <location>
        <begin position="400"/>
        <end position="409"/>
    </location>
</feature>
<feature type="compositionally biased region" description="Basic and acidic residues" evidence="5">
    <location>
        <begin position="275"/>
        <end position="295"/>
    </location>
</feature>
<sequence length="872" mass="97319">MHPEICRFPSLHFYDSKLLNGENMSSKLAPFHETEGLGPYVFFDVVDGQESHGKNSGTFSLCNECEADAAVEVLRLFRKRHPSEFVGGRIGIITPYKCQLSLLRSRFSSAFGSSITSDMEFNTVDGFQGREVDILVLSTVRAAGPCSAASGINSSSIGFVADVRRMNVALTRAKLSLWILGNARTLQTNCNWAALVKDAKERNLVISAKMPYQSMFKKALKNPSSENSDYSSRQSRHGKTDITSKRAKQNEKNAKEVCERKENSVSSQSQINKRKAGDEHDLSARKEDVQSNKRRASEQCDFLAKKKFPSSVVAQWDSSTSKDVKSSTMGNNTDGDGRSKESKERQLHLRSTHLGKGKCTHEISQTNADRSEQEMGDGNRILKPQVLKGTSESLDHRGNQKSMEASTCSAGSILEENDASDRRRALKEVDTAKDVISKRKQQREVVDALLSSALIPSKKSAASLKAAPAKRSLSPALNAGCDINLPKPRKVGSSMVILQTGFVYGIIYLVLGAFYVQVYKFSHISDARALFPASLLEFHLSSYFKRCGDYELSMLKSSLFPVLLSSSFTDKKVCTAWGCFNPLSLRTLCYLLSSRPLILKVQLVNWTSIRSLKAKGEDGEEIYDTGLWKAISWIWDDFLARTSLKCMGCRFVGERKGKPCFSTLVLLGRIVISWCEQQPRGVFPLHLLGILHPLFLSQYLSPSCFPSKETSSYRCQRDPNYAMREKLCSPTCQGDGEEIHDTVVWKAISWIWDDFLARTSLKACNGRSTNFCMMIISLPSKEFRLQLLLLTCASFCKRLHNGDLILNQLMTRRRSLVNRCCCANTRKQLISSSFFVSSFVGKKQKTVVEDSSLILLLVLMESDNLKALEGLE</sequence>
<keyword evidence="2" id="KW-0378">Hydrolase</keyword>
<dbReference type="PANTHER" id="PTHR10887:SF495">
    <property type="entry name" value="HELICASE SENATAXIN ISOFORM X1-RELATED"/>
    <property type="match status" value="1"/>
</dbReference>
<keyword evidence="4" id="KW-0067">ATP-binding</keyword>
<evidence type="ECO:0000256" key="6">
    <source>
        <dbReference type="SAM" id="Phobius"/>
    </source>
</evidence>
<name>A0A438E544_VITVI</name>
<feature type="domain" description="DNA2/NAM7 helicase-like C-terminal" evidence="7">
    <location>
        <begin position="1"/>
        <end position="183"/>
    </location>
</feature>
<keyword evidence="6" id="KW-0472">Membrane</keyword>
<feature type="region of interest" description="Disordered" evidence="5">
    <location>
        <begin position="390"/>
        <end position="409"/>
    </location>
</feature>
<dbReference type="Pfam" id="PF13087">
    <property type="entry name" value="AAA_12"/>
    <property type="match status" value="1"/>
</dbReference>
<evidence type="ECO:0000313" key="9">
    <source>
        <dbReference type="Proteomes" id="UP000288805"/>
    </source>
</evidence>
<dbReference type="SUPFAM" id="SSF52540">
    <property type="entry name" value="P-loop containing nucleoside triphosphate hydrolases"/>
    <property type="match status" value="1"/>
</dbReference>
<dbReference type="GO" id="GO:0004386">
    <property type="term" value="F:helicase activity"/>
    <property type="evidence" value="ECO:0007669"/>
    <property type="project" value="UniProtKB-KW"/>
</dbReference>
<feature type="region of interest" description="Disordered" evidence="5">
    <location>
        <begin position="311"/>
        <end position="361"/>
    </location>
</feature>
<keyword evidence="6" id="KW-0812">Transmembrane</keyword>
<comment type="caution">
    <text evidence="8">The sequence shown here is derived from an EMBL/GenBank/DDBJ whole genome shotgun (WGS) entry which is preliminary data.</text>
</comment>
<dbReference type="PANTHER" id="PTHR10887">
    <property type="entry name" value="DNA2/NAM7 HELICASE FAMILY"/>
    <property type="match status" value="1"/>
</dbReference>
<dbReference type="GO" id="GO:0005694">
    <property type="term" value="C:chromosome"/>
    <property type="evidence" value="ECO:0007669"/>
    <property type="project" value="UniProtKB-ARBA"/>
</dbReference>
<keyword evidence="3 8" id="KW-0347">Helicase</keyword>
<evidence type="ECO:0000256" key="4">
    <source>
        <dbReference type="ARBA" id="ARBA00022840"/>
    </source>
</evidence>
<dbReference type="InterPro" id="IPR047187">
    <property type="entry name" value="SF1_C_Upf1"/>
</dbReference>
<feature type="transmembrane region" description="Helical" evidence="6">
    <location>
        <begin position="496"/>
        <end position="516"/>
    </location>
</feature>
<feature type="compositionally biased region" description="Basic and acidic residues" evidence="5">
    <location>
        <begin position="335"/>
        <end position="347"/>
    </location>
</feature>
<evidence type="ECO:0000256" key="1">
    <source>
        <dbReference type="ARBA" id="ARBA00022741"/>
    </source>
</evidence>
<evidence type="ECO:0000259" key="7">
    <source>
        <dbReference type="Pfam" id="PF13087"/>
    </source>
</evidence>
<dbReference type="InterPro" id="IPR041679">
    <property type="entry name" value="DNA2/NAM7-like_C"/>
</dbReference>
<evidence type="ECO:0000256" key="2">
    <source>
        <dbReference type="ARBA" id="ARBA00022801"/>
    </source>
</evidence>
<dbReference type="EMBL" id="QGNW01001393">
    <property type="protein sequence ID" value="RVW42792.1"/>
    <property type="molecule type" value="Genomic_DNA"/>
</dbReference>
<dbReference type="GO" id="GO:0016787">
    <property type="term" value="F:hydrolase activity"/>
    <property type="evidence" value="ECO:0007669"/>
    <property type="project" value="UniProtKB-KW"/>
</dbReference>
<dbReference type="Proteomes" id="UP000288805">
    <property type="component" value="Unassembled WGS sequence"/>
</dbReference>
<feature type="region of interest" description="Disordered" evidence="5">
    <location>
        <begin position="219"/>
        <end position="295"/>
    </location>
</feature>
<dbReference type="Gene3D" id="3.40.50.300">
    <property type="entry name" value="P-loop containing nucleotide triphosphate hydrolases"/>
    <property type="match status" value="1"/>
</dbReference>
<dbReference type="GO" id="GO:0005524">
    <property type="term" value="F:ATP binding"/>
    <property type="evidence" value="ECO:0007669"/>
    <property type="project" value="UniProtKB-KW"/>
</dbReference>
<dbReference type="AlphaFoldDB" id="A0A438E544"/>